<keyword evidence="2" id="KW-1185">Reference proteome</keyword>
<name>A0A7U2FDG4_PHANO</name>
<reference evidence="2" key="1">
    <citation type="journal article" date="2021" name="BMC Genomics">
        <title>Chromosome-level genome assembly and manually-curated proteome of model necrotroph Parastagonospora nodorum Sn15 reveals a genome-wide trove of candidate effector homologs, and redundancy of virulence-related functions within an accessory chromosome.</title>
        <authorList>
            <person name="Bertazzoni S."/>
            <person name="Jones D.A.B."/>
            <person name="Phan H.T."/>
            <person name="Tan K.-C."/>
            <person name="Hane J.K."/>
        </authorList>
    </citation>
    <scope>NUCLEOTIDE SEQUENCE [LARGE SCALE GENOMIC DNA]</scope>
    <source>
        <strain evidence="2">SN15 / ATCC MYA-4574 / FGSC 10173)</strain>
    </source>
</reference>
<accession>A0A7U2FDG4</accession>
<dbReference type="AlphaFoldDB" id="A0A7U2FDG4"/>
<gene>
    <name evidence="1" type="ORF">JI435_419300</name>
</gene>
<evidence type="ECO:0000313" key="2">
    <source>
        <dbReference type="Proteomes" id="UP000663193"/>
    </source>
</evidence>
<sequence>MCDRRQLSKVVLWSGQGATGSDVHGNFPAGNANALAWVKSAQSGCDNRRIAGTTVVLTWNQASRQACYEAECQTKTGRAHRLAVGDLQGVGG</sequence>
<dbReference type="Proteomes" id="UP000663193">
    <property type="component" value="Chromosome 15"/>
</dbReference>
<protein>
    <submittedName>
        <fullName evidence="1">Uncharacterized protein</fullName>
    </submittedName>
</protein>
<proteinExistence type="predicted"/>
<evidence type="ECO:0000313" key="1">
    <source>
        <dbReference type="EMBL" id="QRD03248.1"/>
    </source>
</evidence>
<dbReference type="VEuPathDB" id="FungiDB:JI435_419300"/>
<organism evidence="1 2">
    <name type="scientific">Phaeosphaeria nodorum (strain SN15 / ATCC MYA-4574 / FGSC 10173)</name>
    <name type="common">Glume blotch fungus</name>
    <name type="synonym">Parastagonospora nodorum</name>
    <dbReference type="NCBI Taxonomy" id="321614"/>
    <lineage>
        <taxon>Eukaryota</taxon>
        <taxon>Fungi</taxon>
        <taxon>Dikarya</taxon>
        <taxon>Ascomycota</taxon>
        <taxon>Pezizomycotina</taxon>
        <taxon>Dothideomycetes</taxon>
        <taxon>Pleosporomycetidae</taxon>
        <taxon>Pleosporales</taxon>
        <taxon>Pleosporineae</taxon>
        <taxon>Phaeosphaeriaceae</taxon>
        <taxon>Parastagonospora</taxon>
    </lineage>
</organism>
<dbReference type="EMBL" id="CP069037">
    <property type="protein sequence ID" value="QRD03248.1"/>
    <property type="molecule type" value="Genomic_DNA"/>
</dbReference>